<dbReference type="SMART" id="SM00389">
    <property type="entry name" value="HOX"/>
    <property type="match status" value="1"/>
</dbReference>
<dbReference type="PANTHER" id="PTHR46294:SF4">
    <property type="entry name" value="SEGMENTATION PROTEIN EVEN-SKIPPED"/>
    <property type="match status" value="1"/>
</dbReference>
<feature type="domain" description="Homeobox" evidence="10">
    <location>
        <begin position="144"/>
        <end position="204"/>
    </location>
</feature>
<feature type="compositionally biased region" description="Polar residues" evidence="9">
    <location>
        <begin position="96"/>
        <end position="105"/>
    </location>
</feature>
<evidence type="ECO:0000256" key="7">
    <source>
        <dbReference type="PROSITE-ProRule" id="PRU00108"/>
    </source>
</evidence>
<feature type="region of interest" description="Disordered" evidence="9">
    <location>
        <begin position="1"/>
        <end position="150"/>
    </location>
</feature>
<evidence type="ECO:0000256" key="4">
    <source>
        <dbReference type="ARBA" id="ARBA00023155"/>
    </source>
</evidence>
<evidence type="ECO:0000259" key="10">
    <source>
        <dbReference type="PROSITE" id="PS50071"/>
    </source>
</evidence>
<dbReference type="InterPro" id="IPR001356">
    <property type="entry name" value="HD"/>
</dbReference>
<sequence length="416" mass="44971">MSAVMQSFLPPPGLPDSPHGGLPGTPSPGPDRGDQHIDVEEIHDERATPLSQRLQPPSPAGYRANTPPYHHQSYSSRDSLSPHGQMLDHRSPSPPSSAEKNNEFFSSPDERRMGHGPGSSSNDSPLSSPEDRRDYSGKSPPEEPNVRRYRTAFTREQLGRLEKEFVRENYVSRPRRCELAASLNLPESTIKVWFQNRRMKDKRQRMAMAWPYGISDPNLYAYIMNAAASLSTYPYAAAATLPNAAAASHLSYYASLGLQRAAAAYSPYSLPSPLRPRPELLAQGVPTGPPVGAPGCGLQRPQAEHPPTTSAPSSLPQSLGGTPSQVTCGLTQPRDMPPLTSLPRELHSIPTHPPTSLLHPPSHCPTPAGEPCGCHLLYGSIAAVPTSLAHTISHSSLPTPAGPSLFQPYKTDVERA</sequence>
<dbReference type="Gene3D" id="1.10.10.60">
    <property type="entry name" value="Homeodomain-like"/>
    <property type="match status" value="1"/>
</dbReference>
<proteinExistence type="evidence at transcript level"/>
<feature type="compositionally biased region" description="Basic and acidic residues" evidence="9">
    <location>
        <begin position="31"/>
        <end position="47"/>
    </location>
</feature>
<keyword evidence="4 7" id="KW-0371">Homeobox</keyword>
<comment type="similarity">
    <text evidence="6">Belongs to the even-skipped homeobox family.</text>
</comment>
<dbReference type="EMBL" id="KU052760">
    <property type="protein sequence ID" value="AOS87315.1"/>
    <property type="molecule type" value="mRNA"/>
</dbReference>
<dbReference type="PANTHER" id="PTHR46294">
    <property type="entry name" value="SEGMENTATION PROTEIN EVEN-SKIPPED"/>
    <property type="match status" value="1"/>
</dbReference>
<feature type="compositionally biased region" description="Low complexity" evidence="9">
    <location>
        <begin position="118"/>
        <end position="128"/>
    </location>
</feature>
<protein>
    <submittedName>
        <fullName evidence="11">Even-skipped</fullName>
    </submittedName>
</protein>
<dbReference type="SUPFAM" id="SSF46689">
    <property type="entry name" value="Homeodomain-like"/>
    <property type="match status" value="1"/>
</dbReference>
<dbReference type="PROSITE" id="PS00027">
    <property type="entry name" value="HOMEOBOX_1"/>
    <property type="match status" value="1"/>
</dbReference>
<dbReference type="GO" id="GO:0000981">
    <property type="term" value="F:DNA-binding transcription factor activity, RNA polymerase II-specific"/>
    <property type="evidence" value="ECO:0007669"/>
    <property type="project" value="InterPro"/>
</dbReference>
<evidence type="ECO:0000256" key="3">
    <source>
        <dbReference type="ARBA" id="ARBA00023125"/>
    </source>
</evidence>
<keyword evidence="2" id="KW-0217">Developmental protein</keyword>
<keyword evidence="3 7" id="KW-0238">DNA-binding</keyword>
<dbReference type="InterPro" id="IPR052002">
    <property type="entry name" value="Even-skipped_HD"/>
</dbReference>
<name>A0A1D8DBW8_ALIVI</name>
<dbReference type="FunFam" id="1.10.10.60:FF:000256">
    <property type="entry name" value="Even-skipped homeobox 1"/>
    <property type="match status" value="1"/>
</dbReference>
<dbReference type="PROSITE" id="PS50071">
    <property type="entry name" value="HOMEOBOX_2"/>
    <property type="match status" value="1"/>
</dbReference>
<feature type="compositionally biased region" description="Basic and acidic residues" evidence="9">
    <location>
        <begin position="129"/>
        <end position="146"/>
    </location>
</feature>
<dbReference type="InterPro" id="IPR009057">
    <property type="entry name" value="Homeodomain-like_sf"/>
</dbReference>
<reference evidence="11" key="1">
    <citation type="journal article" date="2016" name="Mech. Dev.">
        <title>Mesoderm patterning and morphogenesis in the polychaete Alitta virens (Spiralia, Annelida): Expression of mesodermal markers Twist, Mox, Evx and functional role for MAP kinase signaling.</title>
        <authorList>
            <person name="Kozin V.V."/>
            <person name="Filimonova D.A."/>
            <person name="Kupriashova E.E."/>
            <person name="Kostyuchenko R.P."/>
        </authorList>
    </citation>
    <scope>NUCLEOTIDE SEQUENCE</scope>
</reference>
<gene>
    <name evidence="11" type="primary">evx</name>
</gene>
<feature type="compositionally biased region" description="Polar residues" evidence="9">
    <location>
        <begin position="307"/>
        <end position="330"/>
    </location>
</feature>
<dbReference type="GO" id="GO:0000978">
    <property type="term" value="F:RNA polymerase II cis-regulatory region sequence-specific DNA binding"/>
    <property type="evidence" value="ECO:0007669"/>
    <property type="project" value="TreeGrafter"/>
</dbReference>
<dbReference type="InterPro" id="IPR020479">
    <property type="entry name" value="HD_metazoa"/>
</dbReference>
<keyword evidence="5 7" id="KW-0539">Nucleus</keyword>
<dbReference type="CDD" id="cd00086">
    <property type="entry name" value="homeodomain"/>
    <property type="match status" value="1"/>
</dbReference>
<dbReference type="GO" id="GO:0005634">
    <property type="term" value="C:nucleus"/>
    <property type="evidence" value="ECO:0007669"/>
    <property type="project" value="UniProtKB-SubCell"/>
</dbReference>
<accession>A0A1D8DBW8</accession>
<evidence type="ECO:0000256" key="9">
    <source>
        <dbReference type="SAM" id="MobiDB-lite"/>
    </source>
</evidence>
<comment type="subcellular location">
    <subcellularLocation>
        <location evidence="1 7 8">Nucleus</location>
    </subcellularLocation>
</comment>
<dbReference type="PRINTS" id="PR00024">
    <property type="entry name" value="HOMEOBOX"/>
</dbReference>
<dbReference type="InterPro" id="IPR017970">
    <property type="entry name" value="Homeobox_CS"/>
</dbReference>
<feature type="region of interest" description="Disordered" evidence="9">
    <location>
        <begin position="277"/>
        <end position="362"/>
    </location>
</feature>
<evidence type="ECO:0000256" key="2">
    <source>
        <dbReference type="ARBA" id="ARBA00022473"/>
    </source>
</evidence>
<evidence type="ECO:0000256" key="6">
    <source>
        <dbReference type="ARBA" id="ARBA00038449"/>
    </source>
</evidence>
<evidence type="ECO:0000313" key="11">
    <source>
        <dbReference type="EMBL" id="AOS87315.1"/>
    </source>
</evidence>
<feature type="region of interest" description="Disordered" evidence="9">
    <location>
        <begin position="393"/>
        <end position="416"/>
    </location>
</feature>
<dbReference type="AlphaFoldDB" id="A0A1D8DBW8"/>
<organism evidence="11">
    <name type="scientific">Alitta virens</name>
    <name type="common">Sandworm</name>
    <name type="synonym">Nereis virens</name>
    <dbReference type="NCBI Taxonomy" id="880429"/>
    <lineage>
        <taxon>Eukaryota</taxon>
        <taxon>Metazoa</taxon>
        <taxon>Spiralia</taxon>
        <taxon>Lophotrochozoa</taxon>
        <taxon>Annelida</taxon>
        <taxon>Polychaeta</taxon>
        <taxon>Errantia</taxon>
        <taxon>Phyllodocida</taxon>
        <taxon>Nereididae</taxon>
        <taxon>Alitta</taxon>
    </lineage>
</organism>
<evidence type="ECO:0000256" key="1">
    <source>
        <dbReference type="ARBA" id="ARBA00004123"/>
    </source>
</evidence>
<feature type="DNA-binding region" description="Homeobox" evidence="7">
    <location>
        <begin position="146"/>
        <end position="205"/>
    </location>
</feature>
<evidence type="ECO:0000256" key="8">
    <source>
        <dbReference type="RuleBase" id="RU000682"/>
    </source>
</evidence>
<dbReference type="Pfam" id="PF00046">
    <property type="entry name" value="Homeodomain"/>
    <property type="match status" value="1"/>
</dbReference>
<evidence type="ECO:0000256" key="5">
    <source>
        <dbReference type="ARBA" id="ARBA00023242"/>
    </source>
</evidence>